<dbReference type="PANTHER" id="PTHR43133:SF66">
    <property type="entry name" value="ECF RNA POLYMERASE SIGMA FACTOR SIGK"/>
    <property type="match status" value="1"/>
</dbReference>
<dbReference type="InterPro" id="IPR013325">
    <property type="entry name" value="RNA_pol_sigma_r2"/>
</dbReference>
<organism evidence="8 9">
    <name type="scientific">Kocuria gwangalliensis</name>
    <dbReference type="NCBI Taxonomy" id="501592"/>
    <lineage>
        <taxon>Bacteria</taxon>
        <taxon>Bacillati</taxon>
        <taxon>Actinomycetota</taxon>
        <taxon>Actinomycetes</taxon>
        <taxon>Micrococcales</taxon>
        <taxon>Micrococcaceae</taxon>
        <taxon>Kocuria</taxon>
    </lineage>
</organism>
<evidence type="ECO:0000313" key="9">
    <source>
        <dbReference type="Proteomes" id="UP001501446"/>
    </source>
</evidence>
<keyword evidence="3" id="KW-0731">Sigma factor</keyword>
<evidence type="ECO:0000259" key="6">
    <source>
        <dbReference type="Pfam" id="PF04542"/>
    </source>
</evidence>
<dbReference type="Proteomes" id="UP001501446">
    <property type="component" value="Unassembled WGS sequence"/>
</dbReference>
<keyword evidence="4" id="KW-0804">Transcription</keyword>
<evidence type="ECO:0000259" key="7">
    <source>
        <dbReference type="Pfam" id="PF08281"/>
    </source>
</evidence>
<evidence type="ECO:0000313" key="8">
    <source>
        <dbReference type="EMBL" id="GAA4690445.1"/>
    </source>
</evidence>
<evidence type="ECO:0000256" key="2">
    <source>
        <dbReference type="ARBA" id="ARBA00023015"/>
    </source>
</evidence>
<feature type="region of interest" description="Disordered" evidence="5">
    <location>
        <begin position="1"/>
        <end position="40"/>
    </location>
</feature>
<dbReference type="Pfam" id="PF08281">
    <property type="entry name" value="Sigma70_r4_2"/>
    <property type="match status" value="1"/>
</dbReference>
<evidence type="ECO:0000256" key="5">
    <source>
        <dbReference type="SAM" id="MobiDB-lite"/>
    </source>
</evidence>
<dbReference type="InterPro" id="IPR014284">
    <property type="entry name" value="RNA_pol_sigma-70_dom"/>
</dbReference>
<dbReference type="SUPFAM" id="SSF88946">
    <property type="entry name" value="Sigma2 domain of RNA polymerase sigma factors"/>
    <property type="match status" value="1"/>
</dbReference>
<sequence>MFEPGSGRGTPRDPLPGSADRPAPQQRASSRAHVESGEDRAGDLTELLLRSARGDEAAFAALYDATASRVYGLTRRLTRSPELAAEVVQEVYLMAWQQAARFDPSRGSVVAWLSTLAHRRAVDRIRQVVQERGREQVYENRRVGAPMDATWQEVEQAMDTRDVRTGLGDLTPLQREAITLAYYDGYTYQEVAQRLEIPLGTAKARIRDGLKRLGATLGAQQ</sequence>
<dbReference type="Gene3D" id="1.10.10.10">
    <property type="entry name" value="Winged helix-like DNA-binding domain superfamily/Winged helix DNA-binding domain"/>
    <property type="match status" value="1"/>
</dbReference>
<dbReference type="InterPro" id="IPR007627">
    <property type="entry name" value="RNA_pol_sigma70_r2"/>
</dbReference>
<protein>
    <submittedName>
        <fullName evidence="8">Sigma-70 family RNA polymerase sigma factor</fullName>
    </submittedName>
</protein>
<evidence type="ECO:0000256" key="3">
    <source>
        <dbReference type="ARBA" id="ARBA00023082"/>
    </source>
</evidence>
<dbReference type="InterPro" id="IPR036388">
    <property type="entry name" value="WH-like_DNA-bd_sf"/>
</dbReference>
<keyword evidence="2" id="KW-0805">Transcription regulation</keyword>
<comment type="similarity">
    <text evidence="1">Belongs to the sigma-70 factor family. ECF subfamily.</text>
</comment>
<accession>A0ABP8WIG6</accession>
<dbReference type="Pfam" id="PF04542">
    <property type="entry name" value="Sigma70_r2"/>
    <property type="match status" value="1"/>
</dbReference>
<dbReference type="CDD" id="cd06171">
    <property type="entry name" value="Sigma70_r4"/>
    <property type="match status" value="1"/>
</dbReference>
<evidence type="ECO:0000256" key="4">
    <source>
        <dbReference type="ARBA" id="ARBA00023163"/>
    </source>
</evidence>
<proteinExistence type="inferred from homology"/>
<dbReference type="InterPro" id="IPR039425">
    <property type="entry name" value="RNA_pol_sigma-70-like"/>
</dbReference>
<reference evidence="9" key="1">
    <citation type="journal article" date="2019" name="Int. J. Syst. Evol. Microbiol.">
        <title>The Global Catalogue of Microorganisms (GCM) 10K type strain sequencing project: providing services to taxonomists for standard genome sequencing and annotation.</title>
        <authorList>
            <consortium name="The Broad Institute Genomics Platform"/>
            <consortium name="The Broad Institute Genome Sequencing Center for Infectious Disease"/>
            <person name="Wu L."/>
            <person name="Ma J."/>
        </authorList>
    </citation>
    <scope>NUCLEOTIDE SEQUENCE [LARGE SCALE GENOMIC DNA]</scope>
    <source>
        <strain evidence="9">JCM 18958</strain>
    </source>
</reference>
<dbReference type="InterPro" id="IPR013324">
    <property type="entry name" value="RNA_pol_sigma_r3/r4-like"/>
</dbReference>
<gene>
    <name evidence="8" type="ORF">GCM10025781_04090</name>
</gene>
<feature type="domain" description="RNA polymerase sigma-70 region 2" evidence="6">
    <location>
        <begin position="62"/>
        <end position="127"/>
    </location>
</feature>
<evidence type="ECO:0000256" key="1">
    <source>
        <dbReference type="ARBA" id="ARBA00010641"/>
    </source>
</evidence>
<dbReference type="EMBL" id="BAABLN010000003">
    <property type="protein sequence ID" value="GAA4690445.1"/>
    <property type="molecule type" value="Genomic_DNA"/>
</dbReference>
<feature type="domain" description="RNA polymerase sigma factor 70 region 4 type 2" evidence="7">
    <location>
        <begin position="164"/>
        <end position="213"/>
    </location>
</feature>
<dbReference type="NCBIfam" id="NF007228">
    <property type="entry name" value="PRK09646.1"/>
    <property type="match status" value="1"/>
</dbReference>
<comment type="caution">
    <text evidence="8">The sequence shown here is derived from an EMBL/GenBank/DDBJ whole genome shotgun (WGS) entry which is preliminary data.</text>
</comment>
<name>A0ABP8WIG6_9MICC</name>
<dbReference type="InterPro" id="IPR013249">
    <property type="entry name" value="RNA_pol_sigma70_r4_t2"/>
</dbReference>
<dbReference type="PANTHER" id="PTHR43133">
    <property type="entry name" value="RNA POLYMERASE ECF-TYPE SIGMA FACTO"/>
    <property type="match status" value="1"/>
</dbReference>
<dbReference type="SUPFAM" id="SSF88659">
    <property type="entry name" value="Sigma3 and sigma4 domains of RNA polymerase sigma factors"/>
    <property type="match status" value="1"/>
</dbReference>
<dbReference type="NCBIfam" id="TIGR02937">
    <property type="entry name" value="sigma70-ECF"/>
    <property type="match status" value="1"/>
</dbReference>
<dbReference type="Gene3D" id="1.10.1740.10">
    <property type="match status" value="1"/>
</dbReference>
<keyword evidence="9" id="KW-1185">Reference proteome</keyword>
<dbReference type="RefSeq" id="WP_345310388.1">
    <property type="nucleotide sequence ID" value="NZ_BAABLN010000003.1"/>
</dbReference>